<dbReference type="PANTHER" id="PTHR12302:SF26">
    <property type="entry name" value="BLR1266 PROTEIN"/>
    <property type="match status" value="1"/>
</dbReference>
<accession>A0ABV6DB17</accession>
<dbReference type="InterPro" id="IPR035437">
    <property type="entry name" value="SNase_OB-fold_sf"/>
</dbReference>
<evidence type="ECO:0000256" key="1">
    <source>
        <dbReference type="SAM" id="Phobius"/>
    </source>
</evidence>
<dbReference type="SUPFAM" id="SSF50199">
    <property type="entry name" value="Staphylococcal nuclease"/>
    <property type="match status" value="1"/>
</dbReference>
<dbReference type="EMBL" id="JBHLXD010000029">
    <property type="protein sequence ID" value="MFC0209792.1"/>
    <property type="molecule type" value="Genomic_DNA"/>
</dbReference>
<feature type="transmembrane region" description="Helical" evidence="1">
    <location>
        <begin position="7"/>
        <end position="25"/>
    </location>
</feature>
<name>A0ABV6DB17_9HYPH</name>
<dbReference type="PROSITE" id="PS50830">
    <property type="entry name" value="TNASE_3"/>
    <property type="match status" value="1"/>
</dbReference>
<gene>
    <name evidence="3" type="ORF">ACFFJ2_15415</name>
</gene>
<keyword evidence="1" id="KW-0812">Transmembrane</keyword>
<organism evidence="3 4">
    <name type="scientific">Chelativorans intermedius</name>
    <dbReference type="NCBI Taxonomy" id="515947"/>
    <lineage>
        <taxon>Bacteria</taxon>
        <taxon>Pseudomonadati</taxon>
        <taxon>Pseudomonadota</taxon>
        <taxon>Alphaproteobacteria</taxon>
        <taxon>Hyphomicrobiales</taxon>
        <taxon>Phyllobacteriaceae</taxon>
        <taxon>Chelativorans</taxon>
    </lineage>
</organism>
<evidence type="ECO:0000259" key="2">
    <source>
        <dbReference type="PROSITE" id="PS50830"/>
    </source>
</evidence>
<evidence type="ECO:0000313" key="4">
    <source>
        <dbReference type="Proteomes" id="UP001589755"/>
    </source>
</evidence>
<sequence length="173" mass="19386">MFQFVRLSAAIGILFFAFVSFWPALDKEHSGPAKVIDADTIKIDGERHRLYGIDAVEFDQTCRSRDGATWPCGREAAAALTKFLKGRTVTCEVRGGGKRDAYGRFISICYAGGDNIAAWASRSGWAVADPDAHRLYNYTSDEGMARFLRKGIWDGTFDPPDEWRRRRQAGDRP</sequence>
<dbReference type="InterPro" id="IPR016071">
    <property type="entry name" value="Staphylococal_nuclease_OB-fold"/>
</dbReference>
<proteinExistence type="predicted"/>
<dbReference type="Pfam" id="PF00565">
    <property type="entry name" value="SNase"/>
    <property type="match status" value="1"/>
</dbReference>
<keyword evidence="1" id="KW-0472">Membrane</keyword>
<dbReference type="SMART" id="SM00318">
    <property type="entry name" value="SNc"/>
    <property type="match status" value="1"/>
</dbReference>
<reference evidence="3 4" key="1">
    <citation type="submission" date="2024-09" db="EMBL/GenBank/DDBJ databases">
        <authorList>
            <person name="Sun Q."/>
            <person name="Mori K."/>
        </authorList>
    </citation>
    <scope>NUCLEOTIDE SEQUENCE [LARGE SCALE GENOMIC DNA]</scope>
    <source>
        <strain evidence="3 4">CCM 8543</strain>
    </source>
</reference>
<keyword evidence="4" id="KW-1185">Reference proteome</keyword>
<comment type="caution">
    <text evidence="3">The sequence shown here is derived from an EMBL/GenBank/DDBJ whole genome shotgun (WGS) entry which is preliminary data.</text>
</comment>
<evidence type="ECO:0000313" key="3">
    <source>
        <dbReference type="EMBL" id="MFC0209792.1"/>
    </source>
</evidence>
<dbReference type="Gene3D" id="2.40.50.90">
    <property type="match status" value="1"/>
</dbReference>
<dbReference type="Proteomes" id="UP001589755">
    <property type="component" value="Unassembled WGS sequence"/>
</dbReference>
<feature type="domain" description="TNase-like" evidence="2">
    <location>
        <begin position="34"/>
        <end position="155"/>
    </location>
</feature>
<protein>
    <submittedName>
        <fullName evidence="3">Thermonuclease family protein</fullName>
    </submittedName>
</protein>
<dbReference type="RefSeq" id="WP_261522442.1">
    <property type="nucleotide sequence ID" value="NZ_JAODNW010000027.1"/>
</dbReference>
<dbReference type="PANTHER" id="PTHR12302">
    <property type="entry name" value="EBNA2 BINDING PROTEIN P100"/>
    <property type="match status" value="1"/>
</dbReference>
<keyword evidence="1" id="KW-1133">Transmembrane helix</keyword>